<dbReference type="InterPro" id="IPR011042">
    <property type="entry name" value="6-blade_b-propeller_TolB-like"/>
</dbReference>
<accession>A0A2N1PJM2</accession>
<name>A0A2N1PJM2_9BACT</name>
<dbReference type="Gene3D" id="2.120.10.30">
    <property type="entry name" value="TolB, C-terminal domain"/>
    <property type="match status" value="1"/>
</dbReference>
<organism evidence="1 2">
    <name type="scientific">Candidatus Wallbacteria bacterium HGW-Wallbacteria-1</name>
    <dbReference type="NCBI Taxonomy" id="2013854"/>
    <lineage>
        <taxon>Bacteria</taxon>
        <taxon>Candidatus Walliibacteriota</taxon>
    </lineage>
</organism>
<dbReference type="AlphaFoldDB" id="A0A2N1PJM2"/>
<dbReference type="EMBL" id="PGXC01000045">
    <property type="protein sequence ID" value="PKK88482.1"/>
    <property type="molecule type" value="Genomic_DNA"/>
</dbReference>
<protein>
    <recommendedName>
        <fullName evidence="3">SMP-30/Gluconolactonase/LRE-like region domain-containing protein</fullName>
    </recommendedName>
</protein>
<proteinExistence type="predicted"/>
<sequence>MLLFFRYLIRHSFSTAILMGLMIYLFSGFSSNAIAGTEPQAPAESAFRASSAAQPDQDDLPELSKGLLLIDLPIGSAAAEYSKSTDSENSAGNGNSVKLFAGVSGQRAIELEGDIFTAPGAILATEDTILVLDTPNFRVLAFKKDGTSIGPRALLPRPMDTKRRAFPMDMAIEKNGNLWILDSGTRFLTCFDTFGAVTINMSLKGLADLPIGISIAADGTFLVEDGGSGRVLRIDRSGKLLGKLPAICRPVTTPDGLHILATASQPMADRMPILALGLKGIPVRRFASVSSWRKGDNILNVLPVGSFAGRTILMVVFGRAEDCSSGALAIEVTDGIQTGSVRIPASPGFATGRFICAGPDRTVLMHFVEEGRYRVRSFSIR</sequence>
<comment type="caution">
    <text evidence="1">The sequence shown here is derived from an EMBL/GenBank/DDBJ whole genome shotgun (WGS) entry which is preliminary data.</text>
</comment>
<reference evidence="1 2" key="1">
    <citation type="journal article" date="2017" name="ISME J.">
        <title>Potential for microbial H2 and metal transformations associated with novel bacteria and archaea in deep terrestrial subsurface sediments.</title>
        <authorList>
            <person name="Hernsdorf A.W."/>
            <person name="Amano Y."/>
            <person name="Miyakawa K."/>
            <person name="Ise K."/>
            <person name="Suzuki Y."/>
            <person name="Anantharaman K."/>
            <person name="Probst A."/>
            <person name="Burstein D."/>
            <person name="Thomas B.C."/>
            <person name="Banfield J.F."/>
        </authorList>
    </citation>
    <scope>NUCLEOTIDE SEQUENCE [LARGE SCALE GENOMIC DNA]</scope>
    <source>
        <strain evidence="1">HGW-Wallbacteria-1</strain>
    </source>
</reference>
<evidence type="ECO:0000313" key="1">
    <source>
        <dbReference type="EMBL" id="PKK88482.1"/>
    </source>
</evidence>
<dbReference type="SUPFAM" id="SSF63829">
    <property type="entry name" value="Calcium-dependent phosphotriesterase"/>
    <property type="match status" value="1"/>
</dbReference>
<evidence type="ECO:0000313" key="2">
    <source>
        <dbReference type="Proteomes" id="UP000233256"/>
    </source>
</evidence>
<dbReference type="Proteomes" id="UP000233256">
    <property type="component" value="Unassembled WGS sequence"/>
</dbReference>
<gene>
    <name evidence="1" type="ORF">CVV64_18710</name>
</gene>
<evidence type="ECO:0008006" key="3">
    <source>
        <dbReference type="Google" id="ProtNLM"/>
    </source>
</evidence>